<evidence type="ECO:0000313" key="4">
    <source>
        <dbReference type="EMBL" id="CAJ0851683.1"/>
    </source>
</evidence>
<dbReference type="EMBL" id="OY288114">
    <property type="protein sequence ID" value="CAJ0851683.1"/>
    <property type="molecule type" value="Genomic_DNA"/>
</dbReference>
<protein>
    <submittedName>
        <fullName evidence="4">Uncharacterized protein</fullName>
    </submittedName>
</protein>
<dbReference type="CDD" id="cd19607">
    <property type="entry name" value="GTA_TIM-barrel-like"/>
    <property type="match status" value="1"/>
</dbReference>
<feature type="domain" description="Rcc01698-like C-terminal" evidence="3">
    <location>
        <begin position="1037"/>
        <end position="1136"/>
    </location>
</feature>
<dbReference type="SUPFAM" id="SSF51445">
    <property type="entry name" value="(Trans)glycosidases"/>
    <property type="match status" value="1"/>
</dbReference>
<evidence type="ECO:0000259" key="1">
    <source>
        <dbReference type="Pfam" id="PF13547"/>
    </source>
</evidence>
<dbReference type="InterPro" id="IPR032876">
    <property type="entry name" value="J_dom"/>
</dbReference>
<feature type="domain" description="Tip attachment protein J" evidence="2">
    <location>
        <begin position="790"/>
        <end position="950"/>
    </location>
</feature>
<evidence type="ECO:0000259" key="2">
    <source>
        <dbReference type="Pfam" id="PF13550"/>
    </source>
</evidence>
<feature type="domain" description="GTA TIM-barrel-like" evidence="1">
    <location>
        <begin position="433"/>
        <end position="730"/>
    </location>
</feature>
<sequence length="1294" mass="138364">MATLVLQTVGSAVGGAIGGPVGSTLGRIAGTVGGSLLDAGSQSSPTSRFNVGPRLKSMDGVTSTEGAGVPRVYGRARIGGQMIWSTRFLETTNVSYENTSSNSGGKGGGGGGGGSVQTNVTYSYFANFAIGLCEGSIAFLRRIWADGSELDLTALPIRIHAGGEDQEPDPLIVAKEGGGEAPAYRGLAYVVFENLPLASFGNRIPQFTFEVVKPVAGIGEMIRAIDLIPGASEAGYLPNLKLNFWSAGATNAENRHQLTAKTDWEASIDALQALCPKLRSVALVVAWFGDDLRAGRCTIAPRVDSRFKTIGQFNYLLGTSWPPDWSVGSNNRATARLVSQIDGRAAYGGTPSDASVMAAISDLRARGLSVVFYPFVMMDIAPGNALPDPYSGVSGQPAFPWRGRITCDPAPGRTGSPDKSADAVTQISSFAAGYRSFILHYANLCRNSGLDAFLIGSEFIGLTRVRSGAGQYPFVSALAGLAAEVKAILGASTKVSYAADWTEYGAHVPEAGEVRFPLDPLWASPAVDFIGVDAYWPLSDWRDGDAHLDAQLATGVHDLPYLTSRVASGEAYDWYYADANARRAQSRTPITDDLGKPWVFRQKDLVSFWSQQHYERVGGVELGQPTAWVPQSKPIWITETGCPAVDRGANAPNVFPDTHSSDGGLPYFSRDGRDDLIQARFIEAMLTHFDPRLPGGATANPWSNVYGGWMVDPDRIHIWCWDARPFPAFPTQTSEWSDGPNWRTGHWLNGRLEGAPIDRLVTILAGAVATPGLVTERPDVVGFVDGYVLDRPMSPRDAIEPLATLHCFDAVVSGGKLTFVDRRRKPATTLSDDDLVADKGMSLITVTRAQESELPGEIALTYADSENTFQLARVLSRRLEGRSARQSDAQAAVMLHREAAQRAVDVWLQDIWAGRETAEFTLRPGLVGLQPGDILRLESGRLFQIQRITDGVARRISARAVDQRVYDAPAPRLAPAALTGPKIQGPPHIVVLDLAIVRDTPALSYVAAFADPWPGALAIIRIAGGSSQNVGLIEKRAMIGETLDVLPPGSVGRFDRGSSVRVRFSAGQVSSVDDLTALGGKTALAIQGNDGAWEIISFANAELIDATTWRLSRLIRGLGGEEHLAARSAPAGSTVVLLNDALTPLARDVSEIGAPITYAIGPADRDFADPIYVRATIEATGKTLMPYAPTKPRAVRTNNGILIGFVRRGRENADAWQALDIPLGETSESYEAEIALPAGVRRLTAATPSILYPAPQELADFGAPQSTLSLSLYQLSATVGRGFPFTGVVKVQEI</sequence>
<dbReference type="Gene3D" id="3.20.20.80">
    <property type="entry name" value="Glycosidases"/>
    <property type="match status" value="1"/>
</dbReference>
<dbReference type="InterPro" id="IPR025195">
    <property type="entry name" value="GTA_TIM_dom"/>
</dbReference>
<dbReference type="Pfam" id="PF13550">
    <property type="entry name" value="Phage-tail_3"/>
    <property type="match status" value="1"/>
</dbReference>
<reference evidence="4" key="1">
    <citation type="submission" date="2023-07" db="EMBL/GenBank/DDBJ databases">
        <authorList>
            <person name="Pelsma A.J. K."/>
        </authorList>
    </citation>
    <scope>NUCLEOTIDE SEQUENCE</scope>
</reference>
<dbReference type="InterPro" id="IPR056490">
    <property type="entry name" value="Rcc01698_C"/>
</dbReference>
<proteinExistence type="predicted"/>
<dbReference type="Pfam" id="PF13547">
    <property type="entry name" value="GTA_TIM"/>
    <property type="match status" value="1"/>
</dbReference>
<gene>
    <name evidence="4" type="ORF">AMST5_00455</name>
</gene>
<accession>A0AA48LX74</accession>
<evidence type="ECO:0000259" key="3">
    <source>
        <dbReference type="Pfam" id="PF23666"/>
    </source>
</evidence>
<organism evidence="4">
    <name type="scientific">freshwater sediment metagenome</name>
    <dbReference type="NCBI Taxonomy" id="556182"/>
    <lineage>
        <taxon>unclassified sequences</taxon>
        <taxon>metagenomes</taxon>
        <taxon>ecological metagenomes</taxon>
    </lineage>
</organism>
<dbReference type="Pfam" id="PF23666">
    <property type="entry name" value="Rcc01698_C"/>
    <property type="match status" value="1"/>
</dbReference>
<dbReference type="InterPro" id="IPR017853">
    <property type="entry name" value="GH"/>
</dbReference>
<name>A0AA48LX74_9ZZZZ</name>